<evidence type="ECO:0000313" key="3">
    <source>
        <dbReference type="EMBL" id="OHV28916.1"/>
    </source>
</evidence>
<keyword evidence="4" id="KW-1185">Reference proteome</keyword>
<keyword evidence="3" id="KW-0378">Hydrolase</keyword>
<dbReference type="GO" id="GO:0016787">
    <property type="term" value="F:hydrolase activity"/>
    <property type="evidence" value="ECO:0007669"/>
    <property type="project" value="UniProtKB-KW"/>
</dbReference>
<comment type="caution">
    <text evidence="3">The sequence shown here is derived from an EMBL/GenBank/DDBJ whole genome shotgun (WGS) entry which is preliminary data.</text>
</comment>
<feature type="compositionally biased region" description="Low complexity" evidence="1">
    <location>
        <begin position="30"/>
        <end position="40"/>
    </location>
</feature>
<dbReference type="InterPro" id="IPR017208">
    <property type="entry name" value="UCP037442_abhydr"/>
</dbReference>
<reference evidence="4" key="1">
    <citation type="submission" date="2016-07" db="EMBL/GenBank/DDBJ databases">
        <title>Frankia sp. NRRL B-16219 Genome sequencing.</title>
        <authorList>
            <person name="Ghodhbane-Gtari F."/>
            <person name="Swanson E."/>
            <person name="Gueddou A."/>
            <person name="Louati M."/>
            <person name="Nouioui I."/>
            <person name="Hezbri K."/>
            <person name="Abebe-Akele F."/>
            <person name="Simpson S."/>
            <person name="Morris K."/>
            <person name="Thomas K."/>
            <person name="Gtari M."/>
            <person name="Tisa L.S."/>
        </authorList>
    </citation>
    <scope>NUCLEOTIDE SEQUENCE [LARGE SCALE GENOMIC DNA]</scope>
    <source>
        <strain evidence="4">NRRL B-16219</strain>
    </source>
</reference>
<organism evidence="3 4">
    <name type="scientific">Parafrankia soli</name>
    <dbReference type="NCBI Taxonomy" id="2599596"/>
    <lineage>
        <taxon>Bacteria</taxon>
        <taxon>Bacillati</taxon>
        <taxon>Actinomycetota</taxon>
        <taxon>Actinomycetes</taxon>
        <taxon>Frankiales</taxon>
        <taxon>Frankiaceae</taxon>
        <taxon>Parafrankia</taxon>
    </lineage>
</organism>
<feature type="compositionally biased region" description="Low complexity" evidence="1">
    <location>
        <begin position="1"/>
        <end position="17"/>
    </location>
</feature>
<dbReference type="InterPro" id="IPR022742">
    <property type="entry name" value="Hydrolase_4"/>
</dbReference>
<accession>A0A1S1Q5M9</accession>
<feature type="region of interest" description="Disordered" evidence="1">
    <location>
        <begin position="1"/>
        <end position="43"/>
    </location>
</feature>
<dbReference type="Pfam" id="PF12146">
    <property type="entry name" value="Hydrolase_4"/>
    <property type="match status" value="1"/>
</dbReference>
<dbReference type="InterPro" id="IPR029058">
    <property type="entry name" value="AB_hydrolase_fold"/>
</dbReference>
<dbReference type="RefSeq" id="WP_071063214.1">
    <property type="nucleotide sequence ID" value="NZ_MAXA01000202.1"/>
</dbReference>
<name>A0A1S1Q5M9_9ACTN</name>
<sequence>MPTTESTTPADPTGAAPPTAPSGGTGAGAGAARPSAAAGPEKVPVPVSSGITLMVRAMAQPDPMAPVVLLLPAMALKAKFYLPMARALFAAGLSVATLDQRGYGESTPGLREQPNFGYRELIEVDMPAAVGAVRARFPGAPLYLFGHSLGGQLALFHAAAAPGEIAGVVTIGTGTPYWKAFGRRNWFEAFWKIQTIGLVARVRGYWPGGMLIGGAMAGQVMVDWARQSRTSRCRPRGSTRRHDDALRALDRRVLAISLDDDRLGPSSNVDFLCSRMPAARLTRWHVVESSGVAHRDHFAWIKDSAVIGRAAASWITSGRLPAEQAGGEGNGR</sequence>
<dbReference type="OrthoDB" id="4536625at2"/>
<dbReference type="Gene3D" id="3.40.50.1820">
    <property type="entry name" value="alpha/beta hydrolase"/>
    <property type="match status" value="1"/>
</dbReference>
<dbReference type="SUPFAM" id="SSF53474">
    <property type="entry name" value="alpha/beta-Hydrolases"/>
    <property type="match status" value="1"/>
</dbReference>
<proteinExistence type="predicted"/>
<evidence type="ECO:0000313" key="4">
    <source>
        <dbReference type="Proteomes" id="UP000179769"/>
    </source>
</evidence>
<gene>
    <name evidence="3" type="ORF">BBK14_17460</name>
</gene>
<protein>
    <submittedName>
        <fullName evidence="3">Alpha/beta hydrolase</fullName>
    </submittedName>
</protein>
<feature type="domain" description="Serine aminopeptidase S33" evidence="2">
    <location>
        <begin position="66"/>
        <end position="180"/>
    </location>
</feature>
<evidence type="ECO:0000256" key="1">
    <source>
        <dbReference type="SAM" id="MobiDB-lite"/>
    </source>
</evidence>
<dbReference type="EMBL" id="MAXA01000202">
    <property type="protein sequence ID" value="OHV28916.1"/>
    <property type="molecule type" value="Genomic_DNA"/>
</dbReference>
<dbReference type="AlphaFoldDB" id="A0A1S1Q5M9"/>
<evidence type="ECO:0000259" key="2">
    <source>
        <dbReference type="Pfam" id="PF12146"/>
    </source>
</evidence>
<dbReference type="Proteomes" id="UP000179769">
    <property type="component" value="Unassembled WGS sequence"/>
</dbReference>
<dbReference type="PIRSF" id="PIRSF037442">
    <property type="entry name" value="UCP037442_abhydr"/>
    <property type="match status" value="1"/>
</dbReference>